<reference evidence="2" key="1">
    <citation type="journal article" date="2022" name="Int. J. Mol. Sci.">
        <title>Draft Genome of Tanacetum Coccineum: Genomic Comparison of Closely Related Tanacetum-Family Plants.</title>
        <authorList>
            <person name="Yamashiro T."/>
            <person name="Shiraishi A."/>
            <person name="Nakayama K."/>
            <person name="Satake H."/>
        </authorList>
    </citation>
    <scope>NUCLEOTIDE SEQUENCE</scope>
</reference>
<dbReference type="InterPro" id="IPR036397">
    <property type="entry name" value="RNaseH_sf"/>
</dbReference>
<evidence type="ECO:0000259" key="1">
    <source>
        <dbReference type="PROSITE" id="PS50994"/>
    </source>
</evidence>
<keyword evidence="3" id="KW-1185">Reference proteome</keyword>
<protein>
    <submittedName>
        <fullName evidence="2">Ribonuclease H-like domain-containing protein</fullName>
    </submittedName>
</protein>
<dbReference type="PANTHER" id="PTHR11439:SF524">
    <property type="entry name" value="RNA-DIRECTED DNA POLYMERASE, PROTEIN KINASE RLK-PELLE-DLSV FAMILY"/>
    <property type="match status" value="1"/>
</dbReference>
<dbReference type="Proteomes" id="UP001151760">
    <property type="component" value="Unassembled WGS sequence"/>
</dbReference>
<dbReference type="Gene3D" id="3.30.420.10">
    <property type="entry name" value="Ribonuclease H-like superfamily/Ribonuclease H"/>
    <property type="match status" value="1"/>
</dbReference>
<gene>
    <name evidence="2" type="ORF">Tco_0802379</name>
</gene>
<name>A0ABQ5A114_9ASTR</name>
<dbReference type="PROSITE" id="PS50994">
    <property type="entry name" value="INTEGRASE"/>
    <property type="match status" value="1"/>
</dbReference>
<sequence length="397" mass="44278">MRFSCPKTSQQNGKSERMIRTINNVIRTLLFQAHLPPSFWVEALHMAAYLLNILPSSAIQNDIPFTRDARGMFLSQKKYAMKLLERAHMSNCNATRTPVDTESKLGSDGDPVSDSTLYRSLAGGIQYLTFTRPDISYAMQQICLHMHDPREPHLAALKWVLRYIHGTLDHGLQLHVSSTSQLNAYTDADWAGCPVTRRSTSGYCVFLGDNLLSWSAKRQVTLSRSSAEAEYRRVANVVAETAWIRNLLRELHTPLFTATLVYCDNVSAVCVLHVPSRYQYADIFTKGLPTALFEEFCTSLSVWSSPAQTAGECFNREQTHGPCASAPCQSVAFLFSKQIAATLAIMPRPRHPQQGFGHSPATLKDAYLFTSSADVEPMLEKGEMMVPAGKPFNCSKE</sequence>
<accession>A0ABQ5A114</accession>
<proteinExistence type="predicted"/>
<dbReference type="SUPFAM" id="SSF53098">
    <property type="entry name" value="Ribonuclease H-like"/>
    <property type="match status" value="1"/>
</dbReference>
<dbReference type="CDD" id="cd09272">
    <property type="entry name" value="RNase_HI_RT_Ty1"/>
    <property type="match status" value="1"/>
</dbReference>
<organism evidence="2 3">
    <name type="scientific">Tanacetum coccineum</name>
    <dbReference type="NCBI Taxonomy" id="301880"/>
    <lineage>
        <taxon>Eukaryota</taxon>
        <taxon>Viridiplantae</taxon>
        <taxon>Streptophyta</taxon>
        <taxon>Embryophyta</taxon>
        <taxon>Tracheophyta</taxon>
        <taxon>Spermatophyta</taxon>
        <taxon>Magnoliopsida</taxon>
        <taxon>eudicotyledons</taxon>
        <taxon>Gunneridae</taxon>
        <taxon>Pentapetalae</taxon>
        <taxon>asterids</taxon>
        <taxon>campanulids</taxon>
        <taxon>Asterales</taxon>
        <taxon>Asteraceae</taxon>
        <taxon>Asteroideae</taxon>
        <taxon>Anthemideae</taxon>
        <taxon>Anthemidinae</taxon>
        <taxon>Tanacetum</taxon>
    </lineage>
</organism>
<evidence type="ECO:0000313" key="2">
    <source>
        <dbReference type="EMBL" id="GJS95411.1"/>
    </source>
</evidence>
<dbReference type="EMBL" id="BQNB010011807">
    <property type="protein sequence ID" value="GJS95411.1"/>
    <property type="molecule type" value="Genomic_DNA"/>
</dbReference>
<comment type="caution">
    <text evidence="2">The sequence shown here is derived from an EMBL/GenBank/DDBJ whole genome shotgun (WGS) entry which is preliminary data.</text>
</comment>
<reference evidence="2" key="2">
    <citation type="submission" date="2022-01" db="EMBL/GenBank/DDBJ databases">
        <authorList>
            <person name="Yamashiro T."/>
            <person name="Shiraishi A."/>
            <person name="Satake H."/>
            <person name="Nakayama K."/>
        </authorList>
    </citation>
    <scope>NUCLEOTIDE SEQUENCE</scope>
</reference>
<feature type="domain" description="Integrase catalytic" evidence="1">
    <location>
        <begin position="1"/>
        <end position="72"/>
    </location>
</feature>
<dbReference type="InterPro" id="IPR001584">
    <property type="entry name" value="Integrase_cat-core"/>
</dbReference>
<dbReference type="InterPro" id="IPR012337">
    <property type="entry name" value="RNaseH-like_sf"/>
</dbReference>
<evidence type="ECO:0000313" key="3">
    <source>
        <dbReference type="Proteomes" id="UP001151760"/>
    </source>
</evidence>
<dbReference type="PANTHER" id="PTHR11439">
    <property type="entry name" value="GAG-POL-RELATED RETROTRANSPOSON"/>
    <property type="match status" value="1"/>
</dbReference>